<dbReference type="Gene3D" id="3.40.30.10">
    <property type="entry name" value="Glutaredoxin"/>
    <property type="match status" value="1"/>
</dbReference>
<dbReference type="InterPro" id="IPR036249">
    <property type="entry name" value="Thioredoxin-like_sf"/>
</dbReference>
<dbReference type="NCBIfam" id="TIGR01068">
    <property type="entry name" value="thioredoxin"/>
    <property type="match status" value="1"/>
</dbReference>
<evidence type="ECO:0000313" key="12">
    <source>
        <dbReference type="Proteomes" id="UP000470771"/>
    </source>
</evidence>
<dbReference type="PIRSF" id="PIRSF000077">
    <property type="entry name" value="Thioredoxin"/>
    <property type="match status" value="1"/>
</dbReference>
<feature type="active site" description="Nucleophile" evidence="8">
    <location>
        <position position="29"/>
    </location>
</feature>
<proteinExistence type="inferred from homology"/>
<keyword evidence="3" id="KW-0249">Electron transport</keyword>
<keyword evidence="2" id="KW-0813">Transport</keyword>
<feature type="site" description="Deprotonates C-terminal active site Cys" evidence="8">
    <location>
        <position position="23"/>
    </location>
</feature>
<comment type="caution">
    <text evidence="11">The sequence shown here is derived from an EMBL/GenBank/DDBJ whole genome shotgun (WGS) entry which is preliminary data.</text>
</comment>
<reference evidence="11 12" key="1">
    <citation type="submission" date="2019-12" db="EMBL/GenBank/DDBJ databases">
        <authorList>
            <person name="Zhao J."/>
        </authorList>
    </citation>
    <scope>NUCLEOTIDE SEQUENCE [LARGE SCALE GENOMIC DNA]</scope>
    <source>
        <strain evidence="11 12">S-15</strain>
    </source>
</reference>
<dbReference type="AlphaFoldDB" id="A0A6N9NI32"/>
<dbReference type="Pfam" id="PF00085">
    <property type="entry name" value="Thioredoxin"/>
    <property type="match status" value="1"/>
</dbReference>
<accession>A0A6N9NI32</accession>
<dbReference type="SUPFAM" id="SSF52833">
    <property type="entry name" value="Thioredoxin-like"/>
    <property type="match status" value="1"/>
</dbReference>
<evidence type="ECO:0000256" key="7">
    <source>
        <dbReference type="PIRNR" id="PIRNR000077"/>
    </source>
</evidence>
<dbReference type="PRINTS" id="PR00421">
    <property type="entry name" value="THIOREDOXIN"/>
</dbReference>
<gene>
    <name evidence="11" type="primary">trxA</name>
    <name evidence="11" type="ORF">GQN54_05140</name>
</gene>
<dbReference type="InterPro" id="IPR017937">
    <property type="entry name" value="Thioredoxin_CS"/>
</dbReference>
<comment type="similarity">
    <text evidence="1 7">Belongs to the thioredoxin family.</text>
</comment>
<evidence type="ECO:0000256" key="3">
    <source>
        <dbReference type="ARBA" id="ARBA00022982"/>
    </source>
</evidence>
<dbReference type="PANTHER" id="PTHR45663:SF11">
    <property type="entry name" value="GEO12009P1"/>
    <property type="match status" value="1"/>
</dbReference>
<dbReference type="InterPro" id="IPR005746">
    <property type="entry name" value="Thioredoxin"/>
</dbReference>
<evidence type="ECO:0000259" key="10">
    <source>
        <dbReference type="PROSITE" id="PS51352"/>
    </source>
</evidence>
<dbReference type="EMBL" id="WWNE01000005">
    <property type="protein sequence ID" value="NBG65489.1"/>
    <property type="molecule type" value="Genomic_DNA"/>
</dbReference>
<evidence type="ECO:0000256" key="5">
    <source>
        <dbReference type="ARBA" id="ARBA00023284"/>
    </source>
</evidence>
<protein>
    <recommendedName>
        <fullName evidence="6 7">Thioredoxin</fullName>
    </recommendedName>
</protein>
<organism evidence="11 12">
    <name type="scientific">Acidiluteibacter ferrifornacis</name>
    <dbReference type="NCBI Taxonomy" id="2692424"/>
    <lineage>
        <taxon>Bacteria</taxon>
        <taxon>Pseudomonadati</taxon>
        <taxon>Bacteroidota</taxon>
        <taxon>Flavobacteriia</taxon>
        <taxon>Flavobacteriales</taxon>
        <taxon>Cryomorphaceae</taxon>
        <taxon>Acidiluteibacter</taxon>
    </lineage>
</organism>
<sequence>MKEINNVKEYNTLLSQDKPILLDFYAEWCGPCQALLPVVAELAAKNEAIFEIHKVNVDQQPELAQQFGVRSIPALFFIKNGKVIDQLQGNQPQSVLQEKINKYSAN</sequence>
<dbReference type="FunFam" id="3.40.30.10:FF:000001">
    <property type="entry name" value="Thioredoxin"/>
    <property type="match status" value="1"/>
</dbReference>
<evidence type="ECO:0000256" key="8">
    <source>
        <dbReference type="PIRSR" id="PIRSR000077-1"/>
    </source>
</evidence>
<dbReference type="GO" id="GO:0005737">
    <property type="term" value="C:cytoplasm"/>
    <property type="evidence" value="ECO:0007669"/>
    <property type="project" value="TreeGrafter"/>
</dbReference>
<feature type="disulfide bond" description="Redox-active" evidence="9">
    <location>
        <begin position="29"/>
        <end position="32"/>
    </location>
</feature>
<dbReference type="PROSITE" id="PS51352">
    <property type="entry name" value="THIOREDOXIN_2"/>
    <property type="match status" value="1"/>
</dbReference>
<evidence type="ECO:0000313" key="11">
    <source>
        <dbReference type="EMBL" id="NBG65489.1"/>
    </source>
</evidence>
<evidence type="ECO:0000256" key="1">
    <source>
        <dbReference type="ARBA" id="ARBA00008987"/>
    </source>
</evidence>
<evidence type="ECO:0000256" key="4">
    <source>
        <dbReference type="ARBA" id="ARBA00023157"/>
    </source>
</evidence>
<feature type="domain" description="Thioredoxin" evidence="10">
    <location>
        <begin position="1"/>
        <end position="105"/>
    </location>
</feature>
<feature type="active site" description="Nucleophile" evidence="8">
    <location>
        <position position="32"/>
    </location>
</feature>
<dbReference type="PROSITE" id="PS00194">
    <property type="entry name" value="THIOREDOXIN_1"/>
    <property type="match status" value="1"/>
</dbReference>
<dbReference type="PANTHER" id="PTHR45663">
    <property type="entry name" value="GEO12009P1"/>
    <property type="match status" value="1"/>
</dbReference>
<dbReference type="InterPro" id="IPR013766">
    <property type="entry name" value="Thioredoxin_domain"/>
</dbReference>
<feature type="site" description="Contributes to redox potential value" evidence="8">
    <location>
        <position position="30"/>
    </location>
</feature>
<feature type="site" description="Contributes to redox potential value" evidence="8">
    <location>
        <position position="31"/>
    </location>
</feature>
<dbReference type="Proteomes" id="UP000470771">
    <property type="component" value="Unassembled WGS sequence"/>
</dbReference>
<evidence type="ECO:0000256" key="9">
    <source>
        <dbReference type="PIRSR" id="PIRSR000077-4"/>
    </source>
</evidence>
<keyword evidence="4 9" id="KW-1015">Disulfide bond</keyword>
<dbReference type="RefSeq" id="WP_160632444.1">
    <property type="nucleotide sequence ID" value="NZ_WWNE01000005.1"/>
</dbReference>
<name>A0A6N9NI32_9FLAO</name>
<evidence type="ECO:0000256" key="2">
    <source>
        <dbReference type="ARBA" id="ARBA00022448"/>
    </source>
</evidence>
<keyword evidence="12" id="KW-1185">Reference proteome</keyword>
<dbReference type="GO" id="GO:0015035">
    <property type="term" value="F:protein-disulfide reductase activity"/>
    <property type="evidence" value="ECO:0007669"/>
    <property type="project" value="UniProtKB-UniRule"/>
</dbReference>
<keyword evidence="5 9" id="KW-0676">Redox-active center</keyword>
<dbReference type="CDD" id="cd02947">
    <property type="entry name" value="TRX_family"/>
    <property type="match status" value="1"/>
</dbReference>
<evidence type="ECO:0000256" key="6">
    <source>
        <dbReference type="NCBIfam" id="TIGR01068"/>
    </source>
</evidence>